<keyword evidence="1" id="KW-1133">Transmembrane helix</keyword>
<comment type="caution">
    <text evidence="2">The sequence shown here is derived from an EMBL/GenBank/DDBJ whole genome shotgun (WGS) entry which is preliminary data.</text>
</comment>
<keyword evidence="1" id="KW-0812">Transmembrane</keyword>
<evidence type="ECO:0000256" key="1">
    <source>
        <dbReference type="SAM" id="Phobius"/>
    </source>
</evidence>
<evidence type="ECO:0000313" key="2">
    <source>
        <dbReference type="EMBL" id="MBB5689742.1"/>
    </source>
</evidence>
<name>A0A840Y537_9PROT</name>
<keyword evidence="3" id="KW-1185">Reference proteome</keyword>
<dbReference type="AlphaFoldDB" id="A0A840Y537"/>
<accession>A0A840Y537</accession>
<dbReference type="RefSeq" id="WP_184483830.1">
    <property type="nucleotide sequence ID" value="NZ_JAAEDJ010000006.1"/>
</dbReference>
<feature type="transmembrane region" description="Helical" evidence="1">
    <location>
        <begin position="12"/>
        <end position="34"/>
    </location>
</feature>
<reference evidence="2 3" key="1">
    <citation type="submission" date="2020-08" db="EMBL/GenBank/DDBJ databases">
        <title>Genomic Encyclopedia of Type Strains, Phase IV (KMG-IV): sequencing the most valuable type-strain genomes for metagenomic binning, comparative biology and taxonomic classification.</title>
        <authorList>
            <person name="Goeker M."/>
        </authorList>
    </citation>
    <scope>NUCLEOTIDE SEQUENCE [LARGE SCALE GENOMIC DNA]</scope>
    <source>
        <strain evidence="2 3">DSM 25895</strain>
    </source>
</reference>
<dbReference type="EMBL" id="JACIJE010000004">
    <property type="protein sequence ID" value="MBB5689742.1"/>
    <property type="molecule type" value="Genomic_DNA"/>
</dbReference>
<organism evidence="2 3">
    <name type="scientific">Neoroseomonas alkaliterrae</name>
    <dbReference type="NCBI Taxonomy" id="1452450"/>
    <lineage>
        <taxon>Bacteria</taxon>
        <taxon>Pseudomonadati</taxon>
        <taxon>Pseudomonadota</taxon>
        <taxon>Alphaproteobacteria</taxon>
        <taxon>Acetobacterales</taxon>
        <taxon>Acetobacteraceae</taxon>
        <taxon>Neoroseomonas</taxon>
    </lineage>
</organism>
<gene>
    <name evidence="2" type="ORF">FHS88_001867</name>
</gene>
<sequence length="111" mass="11725">MRLPPIPVAVRFMVLHGLIGFGLSALFVAAVLWADPGGVGALILRHGGAPVIALLWFFSGLTFGSVQIGTAVMLQDGRDDAPRGGRRLRLPQALRWPPAAVPARIPAGRRG</sequence>
<keyword evidence="1" id="KW-0472">Membrane</keyword>
<proteinExistence type="predicted"/>
<evidence type="ECO:0000313" key="3">
    <source>
        <dbReference type="Proteomes" id="UP000562254"/>
    </source>
</evidence>
<protein>
    <submittedName>
        <fullName evidence="2">Uncharacterized protein</fullName>
    </submittedName>
</protein>
<dbReference type="Proteomes" id="UP000562254">
    <property type="component" value="Unassembled WGS sequence"/>
</dbReference>
<feature type="transmembrane region" description="Helical" evidence="1">
    <location>
        <begin position="54"/>
        <end position="74"/>
    </location>
</feature>